<gene>
    <name evidence="7" type="ORF">POL58_03795</name>
</gene>
<dbReference type="Pfam" id="PF00877">
    <property type="entry name" value="NLPC_P60"/>
    <property type="match status" value="1"/>
</dbReference>
<keyword evidence="4" id="KW-0378">Hydrolase</keyword>
<dbReference type="PANTHER" id="PTHR47360">
    <property type="entry name" value="MUREIN DD-ENDOPEPTIDASE MEPS/MUREIN LD-CARBOXYPEPTIDASE"/>
    <property type="match status" value="1"/>
</dbReference>
<dbReference type="PANTHER" id="PTHR47360:SF1">
    <property type="entry name" value="ENDOPEPTIDASE NLPC-RELATED"/>
    <property type="match status" value="1"/>
</dbReference>
<dbReference type="PROSITE" id="PS51935">
    <property type="entry name" value="NLPC_P60"/>
    <property type="match status" value="1"/>
</dbReference>
<protein>
    <submittedName>
        <fullName evidence="7">NlpC/P60 family protein</fullName>
    </submittedName>
</protein>
<evidence type="ECO:0000256" key="3">
    <source>
        <dbReference type="ARBA" id="ARBA00022729"/>
    </source>
</evidence>
<dbReference type="InterPro" id="IPR038765">
    <property type="entry name" value="Papain-like_cys_pep_sf"/>
</dbReference>
<dbReference type="EMBL" id="JAQNDN010000001">
    <property type="protein sequence ID" value="MDC0666840.1"/>
    <property type="molecule type" value="Genomic_DNA"/>
</dbReference>
<comment type="caution">
    <text evidence="7">The sequence shown here is derived from an EMBL/GenBank/DDBJ whole genome shotgun (WGS) entry which is preliminary data.</text>
</comment>
<comment type="similarity">
    <text evidence="1">Belongs to the peptidase C40 family.</text>
</comment>
<dbReference type="Gene3D" id="3.90.1720.10">
    <property type="entry name" value="endopeptidase domain like (from Nostoc punctiforme)"/>
    <property type="match status" value="1"/>
</dbReference>
<evidence type="ECO:0000256" key="5">
    <source>
        <dbReference type="ARBA" id="ARBA00022807"/>
    </source>
</evidence>
<keyword evidence="8" id="KW-1185">Reference proteome</keyword>
<organism evidence="7 8">
    <name type="scientific">Nannocystis radixulma</name>
    <dbReference type="NCBI Taxonomy" id="2995305"/>
    <lineage>
        <taxon>Bacteria</taxon>
        <taxon>Pseudomonadati</taxon>
        <taxon>Myxococcota</taxon>
        <taxon>Polyangia</taxon>
        <taxon>Nannocystales</taxon>
        <taxon>Nannocystaceae</taxon>
        <taxon>Nannocystis</taxon>
    </lineage>
</organism>
<sequence length="335" mass="35752">MTLEAQVGARPDWRATVATLEARVQRALAERRRALQRRFGWAGPALRCGVEPRRRALVVSGEALSRRALAAALAELQAELPDGWCVDAAGTQIAAPQQWFALPPGVTRLWRAPPGLDVVDGACRPEHARESMADRAWDFGHVCEDSELCTELLPGDGPVGVLAAVGGSVLVRARDGTLGWTRARLGPTTAAPTPMRCSRGAGRMALTRALRWFRGAQYVLGGTTPLGVDCSGLVQRAVRSALGVVLPRHSSDQLALAAAPVRPLGEPGDLLFLWGVGEAACHVGVVLRGARAGARSLIHASSRRGQVIEEPLEQALARASCWRHMELEQVLALPS</sequence>
<feature type="domain" description="NlpC/P60" evidence="6">
    <location>
        <begin position="199"/>
        <end position="333"/>
    </location>
</feature>
<keyword evidence="2" id="KW-0645">Protease</keyword>
<name>A0ABT5AYB9_9BACT</name>
<keyword evidence="5" id="KW-0788">Thiol protease</keyword>
<evidence type="ECO:0000313" key="7">
    <source>
        <dbReference type="EMBL" id="MDC0666840.1"/>
    </source>
</evidence>
<dbReference type="InterPro" id="IPR000064">
    <property type="entry name" value="NLP_P60_dom"/>
</dbReference>
<accession>A0ABT5AYB9</accession>
<dbReference type="SUPFAM" id="SSF54001">
    <property type="entry name" value="Cysteine proteinases"/>
    <property type="match status" value="1"/>
</dbReference>
<keyword evidence="3" id="KW-0732">Signal</keyword>
<dbReference type="RefSeq" id="WP_271995325.1">
    <property type="nucleotide sequence ID" value="NZ_JAQNDN010000001.1"/>
</dbReference>
<dbReference type="InterPro" id="IPR052062">
    <property type="entry name" value="Murein_DD/LD_carboxypeptidase"/>
</dbReference>
<reference evidence="7 8" key="1">
    <citation type="submission" date="2022-11" db="EMBL/GenBank/DDBJ databases">
        <title>Minimal conservation of predation-associated metabolite biosynthetic gene clusters underscores biosynthetic potential of Myxococcota including descriptions for ten novel species: Archangium lansinium sp. nov., Myxococcus landrumus sp. nov., Nannocystis bai.</title>
        <authorList>
            <person name="Ahearne A."/>
            <person name="Stevens C."/>
            <person name="Dowd S."/>
        </authorList>
    </citation>
    <scope>NUCLEOTIDE SEQUENCE [LARGE SCALE GENOMIC DNA]</scope>
    <source>
        <strain evidence="7 8">NCELM</strain>
    </source>
</reference>
<evidence type="ECO:0000313" key="8">
    <source>
        <dbReference type="Proteomes" id="UP001217838"/>
    </source>
</evidence>
<evidence type="ECO:0000256" key="4">
    <source>
        <dbReference type="ARBA" id="ARBA00022801"/>
    </source>
</evidence>
<proteinExistence type="inferred from homology"/>
<evidence type="ECO:0000256" key="1">
    <source>
        <dbReference type="ARBA" id="ARBA00007074"/>
    </source>
</evidence>
<evidence type="ECO:0000256" key="2">
    <source>
        <dbReference type="ARBA" id="ARBA00022670"/>
    </source>
</evidence>
<evidence type="ECO:0000259" key="6">
    <source>
        <dbReference type="PROSITE" id="PS51935"/>
    </source>
</evidence>
<dbReference type="Proteomes" id="UP001217838">
    <property type="component" value="Unassembled WGS sequence"/>
</dbReference>